<dbReference type="EC" id="5.6.2.3" evidence="1"/>
<feature type="domain" description="DNA helicase Pif1-like 2B" evidence="3">
    <location>
        <begin position="372"/>
        <end position="417"/>
    </location>
</feature>
<dbReference type="GO" id="GO:0000723">
    <property type="term" value="P:telomere maintenance"/>
    <property type="evidence" value="ECO:0007669"/>
    <property type="project" value="InterPro"/>
</dbReference>
<dbReference type="InterPro" id="IPR027417">
    <property type="entry name" value="P-loop_NTPase"/>
</dbReference>
<evidence type="ECO:0000313" key="5">
    <source>
        <dbReference type="Proteomes" id="UP000765509"/>
    </source>
</evidence>
<evidence type="ECO:0000256" key="1">
    <source>
        <dbReference type="RuleBase" id="RU363044"/>
    </source>
</evidence>
<keyword evidence="5" id="KW-1185">Reference proteome</keyword>
<proteinExistence type="inferred from homology"/>
<dbReference type="CDD" id="cd18809">
    <property type="entry name" value="SF1_C_RecD"/>
    <property type="match status" value="1"/>
</dbReference>
<dbReference type="PANTHER" id="PTHR10492:SF57">
    <property type="entry name" value="ATP-DEPENDENT DNA HELICASE"/>
    <property type="match status" value="1"/>
</dbReference>
<keyword evidence="1" id="KW-0233">DNA recombination</keyword>
<name>A0A9Q3FH99_9BASI</name>
<dbReference type="PANTHER" id="PTHR10492">
    <property type="match status" value="1"/>
</dbReference>
<dbReference type="GO" id="GO:0006281">
    <property type="term" value="P:DNA repair"/>
    <property type="evidence" value="ECO:0007669"/>
    <property type="project" value="UniProtKB-KW"/>
</dbReference>
<dbReference type="Pfam" id="PF21530">
    <property type="entry name" value="Pif1_2B_dom"/>
    <property type="match status" value="1"/>
</dbReference>
<comment type="similarity">
    <text evidence="1">Belongs to the helicase family.</text>
</comment>
<feature type="domain" description="DNA helicase Pif1-like DEAD-box helicase" evidence="2">
    <location>
        <begin position="83"/>
        <end position="173"/>
    </location>
</feature>
<dbReference type="Pfam" id="PF05970">
    <property type="entry name" value="PIF1"/>
    <property type="match status" value="2"/>
</dbReference>
<feature type="domain" description="DNA helicase Pif1-like DEAD-box helicase" evidence="2">
    <location>
        <begin position="176"/>
        <end position="274"/>
    </location>
</feature>
<evidence type="ECO:0000259" key="3">
    <source>
        <dbReference type="Pfam" id="PF21530"/>
    </source>
</evidence>
<dbReference type="Proteomes" id="UP000765509">
    <property type="component" value="Unassembled WGS sequence"/>
</dbReference>
<keyword evidence="1" id="KW-0067">ATP-binding</keyword>
<evidence type="ECO:0000259" key="2">
    <source>
        <dbReference type="Pfam" id="PF05970"/>
    </source>
</evidence>
<comment type="cofactor">
    <cofactor evidence="1">
        <name>Mg(2+)</name>
        <dbReference type="ChEBI" id="CHEBI:18420"/>
    </cofactor>
</comment>
<keyword evidence="1" id="KW-0547">Nucleotide-binding</keyword>
<keyword evidence="1" id="KW-0347">Helicase</keyword>
<dbReference type="InterPro" id="IPR010285">
    <property type="entry name" value="DNA_helicase_pif1-like_DEAD"/>
</dbReference>
<dbReference type="SUPFAM" id="SSF52540">
    <property type="entry name" value="P-loop containing nucleoside triphosphate hydrolases"/>
    <property type="match status" value="2"/>
</dbReference>
<accession>A0A9Q3FH99</accession>
<dbReference type="OrthoDB" id="5599845at2759"/>
<comment type="caution">
    <text evidence="4">The sequence shown here is derived from an EMBL/GenBank/DDBJ whole genome shotgun (WGS) entry which is preliminary data.</text>
</comment>
<dbReference type="GO" id="GO:0005524">
    <property type="term" value="F:ATP binding"/>
    <property type="evidence" value="ECO:0007669"/>
    <property type="project" value="UniProtKB-KW"/>
</dbReference>
<reference evidence="4" key="1">
    <citation type="submission" date="2021-03" db="EMBL/GenBank/DDBJ databases">
        <title>Draft genome sequence of rust myrtle Austropuccinia psidii MF-1, a brazilian biotype.</title>
        <authorList>
            <person name="Quecine M.C."/>
            <person name="Pachon D.M.R."/>
            <person name="Bonatelli M.L."/>
            <person name="Correr F.H."/>
            <person name="Franceschini L.M."/>
            <person name="Leite T.F."/>
            <person name="Margarido G.R.A."/>
            <person name="Almeida C.A."/>
            <person name="Ferrarezi J.A."/>
            <person name="Labate C.A."/>
        </authorList>
    </citation>
    <scope>NUCLEOTIDE SEQUENCE</scope>
    <source>
        <strain evidence="4">MF-1</strain>
    </source>
</reference>
<dbReference type="EMBL" id="AVOT02041903">
    <property type="protein sequence ID" value="MBW0537276.1"/>
    <property type="molecule type" value="Genomic_DNA"/>
</dbReference>
<sequence length="532" mass="59433">MEHLSDNFQYNFKRKGIIEEPSEKDVHSYCLYLLKNKLDLHNRTFHQVGLNIGLSNLTTFKSADHRIQAPKDKILEVCSANTLTDEQKRIFEKFKNVIASPAQSLGFLEGPGGSGKTYLLNCILLECEKLKLIVAAVCASGIAALLLLNGTTAHLAFGIRLNVQEDSTCNINATPICFRAVDCSLKDLRKSERPFGGISVLFSGDSRQILPIVKNGNIYDQAVACLKKSYVWRLLTQYSLTQNLWCEAGSGIVSKGANDFAIWLQQLGNGALQQWDIEKVKLSHLKFQFSKSLDSLKHELTTFVYGDLDKVLSRGTRQMVMECFECGGVVTPLNLSVHDINSLILERQTSRKYVSRSIDVCHENSLYDVPVEVLNSIQVPGFPRHKIDLKQMTPVILLRNLNIAKGLCNGTTLLVCEIRPHVLVCTFISGWNKGNTGLLRKIKLHHEEDKRDGFCFSRYQFVIELAYAITINKAQGQSFKHVGVYLSTDVFSHGQMYVALSRACNKANVLVCGHGKANVQLVTKVVVRSIAH</sequence>
<gene>
    <name evidence="4" type="ORF">O181_076991</name>
</gene>
<keyword evidence="1" id="KW-0234">DNA repair</keyword>
<dbReference type="GO" id="GO:0016787">
    <property type="term" value="F:hydrolase activity"/>
    <property type="evidence" value="ECO:0007669"/>
    <property type="project" value="UniProtKB-KW"/>
</dbReference>
<dbReference type="AlphaFoldDB" id="A0A9Q3FH99"/>
<dbReference type="GO" id="GO:0043139">
    <property type="term" value="F:5'-3' DNA helicase activity"/>
    <property type="evidence" value="ECO:0007669"/>
    <property type="project" value="UniProtKB-EC"/>
</dbReference>
<evidence type="ECO:0000313" key="4">
    <source>
        <dbReference type="EMBL" id="MBW0537276.1"/>
    </source>
</evidence>
<dbReference type="Gene3D" id="3.40.50.300">
    <property type="entry name" value="P-loop containing nucleotide triphosphate hydrolases"/>
    <property type="match status" value="2"/>
</dbReference>
<keyword evidence="1" id="KW-0227">DNA damage</keyword>
<keyword evidence="1" id="KW-0378">Hydrolase</keyword>
<dbReference type="InterPro" id="IPR049163">
    <property type="entry name" value="Pif1-like_2B_dom"/>
</dbReference>
<dbReference type="GO" id="GO:0006310">
    <property type="term" value="P:DNA recombination"/>
    <property type="evidence" value="ECO:0007669"/>
    <property type="project" value="UniProtKB-KW"/>
</dbReference>
<comment type="catalytic activity">
    <reaction evidence="1">
        <text>ATP + H2O = ADP + phosphate + H(+)</text>
        <dbReference type="Rhea" id="RHEA:13065"/>
        <dbReference type="ChEBI" id="CHEBI:15377"/>
        <dbReference type="ChEBI" id="CHEBI:15378"/>
        <dbReference type="ChEBI" id="CHEBI:30616"/>
        <dbReference type="ChEBI" id="CHEBI:43474"/>
        <dbReference type="ChEBI" id="CHEBI:456216"/>
        <dbReference type="EC" id="5.6.2.3"/>
    </reaction>
</comment>
<protein>
    <recommendedName>
        <fullName evidence="1">ATP-dependent DNA helicase</fullName>
        <ecNumber evidence="1">5.6.2.3</ecNumber>
    </recommendedName>
</protein>
<organism evidence="4 5">
    <name type="scientific">Austropuccinia psidii MF-1</name>
    <dbReference type="NCBI Taxonomy" id="1389203"/>
    <lineage>
        <taxon>Eukaryota</taxon>
        <taxon>Fungi</taxon>
        <taxon>Dikarya</taxon>
        <taxon>Basidiomycota</taxon>
        <taxon>Pucciniomycotina</taxon>
        <taxon>Pucciniomycetes</taxon>
        <taxon>Pucciniales</taxon>
        <taxon>Sphaerophragmiaceae</taxon>
        <taxon>Austropuccinia</taxon>
    </lineage>
</organism>